<protein>
    <submittedName>
        <fullName evidence="2">Uncharacterized protein</fullName>
    </submittedName>
</protein>
<keyword evidence="1" id="KW-0175">Coiled coil</keyword>
<dbReference type="Proteomes" id="UP000053268">
    <property type="component" value="Unassembled WGS sequence"/>
</dbReference>
<evidence type="ECO:0000256" key="1">
    <source>
        <dbReference type="SAM" id="Coils"/>
    </source>
</evidence>
<reference evidence="2 3" key="1">
    <citation type="journal article" date="2015" name="Nat. Commun.">
        <title>Outbred genome sequencing and CRISPR/Cas9 gene editing in butterflies.</title>
        <authorList>
            <person name="Li X."/>
            <person name="Fan D."/>
            <person name="Zhang W."/>
            <person name="Liu G."/>
            <person name="Zhang L."/>
            <person name="Zhao L."/>
            <person name="Fang X."/>
            <person name="Chen L."/>
            <person name="Dong Y."/>
            <person name="Chen Y."/>
            <person name="Ding Y."/>
            <person name="Zhao R."/>
            <person name="Feng M."/>
            <person name="Zhu Y."/>
            <person name="Feng Y."/>
            <person name="Jiang X."/>
            <person name="Zhu D."/>
            <person name="Xiang H."/>
            <person name="Feng X."/>
            <person name="Li S."/>
            <person name="Wang J."/>
            <person name="Zhang G."/>
            <person name="Kronforst M.R."/>
            <person name="Wang W."/>
        </authorList>
    </citation>
    <scope>NUCLEOTIDE SEQUENCE [LARGE SCALE GENOMIC DNA]</scope>
    <source>
        <strain evidence="2">Ya'a_city_454_Px</strain>
        <tissue evidence="2">Whole body</tissue>
    </source>
</reference>
<accession>A0A194Q4F4</accession>
<proteinExistence type="predicted"/>
<dbReference type="EMBL" id="KQ459463">
    <property type="protein sequence ID" value="KPJ00418.1"/>
    <property type="molecule type" value="Genomic_DNA"/>
</dbReference>
<dbReference type="STRING" id="66420.A0A194Q4F4"/>
<feature type="coiled-coil region" evidence="1">
    <location>
        <begin position="4"/>
        <end position="31"/>
    </location>
</feature>
<sequence>MEQIQRLEQEIDHLRKTLQEKENELFEIKRNWMPMESNDTQPEFTTLYSRNESNVGKVQYGDKLPKWAIERWQTSERPPEVAEIAK</sequence>
<dbReference type="AlphaFoldDB" id="A0A194Q4F4"/>
<evidence type="ECO:0000313" key="3">
    <source>
        <dbReference type="Proteomes" id="UP000053268"/>
    </source>
</evidence>
<gene>
    <name evidence="2" type="ORF">RR46_07008</name>
</gene>
<name>A0A194Q4F4_PAPXU</name>
<evidence type="ECO:0000313" key="2">
    <source>
        <dbReference type="EMBL" id="KPJ00418.1"/>
    </source>
</evidence>
<organism evidence="2 3">
    <name type="scientific">Papilio xuthus</name>
    <name type="common">Asian swallowtail butterfly</name>
    <dbReference type="NCBI Taxonomy" id="66420"/>
    <lineage>
        <taxon>Eukaryota</taxon>
        <taxon>Metazoa</taxon>
        <taxon>Ecdysozoa</taxon>
        <taxon>Arthropoda</taxon>
        <taxon>Hexapoda</taxon>
        <taxon>Insecta</taxon>
        <taxon>Pterygota</taxon>
        <taxon>Neoptera</taxon>
        <taxon>Endopterygota</taxon>
        <taxon>Lepidoptera</taxon>
        <taxon>Glossata</taxon>
        <taxon>Ditrysia</taxon>
        <taxon>Papilionoidea</taxon>
        <taxon>Papilionidae</taxon>
        <taxon>Papilioninae</taxon>
        <taxon>Papilio</taxon>
    </lineage>
</organism>
<keyword evidence="3" id="KW-1185">Reference proteome</keyword>